<reference evidence="1 2" key="1">
    <citation type="journal article" date="2019" name="Plant Biotechnol. J.">
        <title>The red bayberry genome and genetic basis of sex determination.</title>
        <authorList>
            <person name="Jia H.M."/>
            <person name="Jia H.J."/>
            <person name="Cai Q.L."/>
            <person name="Wang Y."/>
            <person name="Zhao H.B."/>
            <person name="Yang W.F."/>
            <person name="Wang G.Y."/>
            <person name="Li Y.H."/>
            <person name="Zhan D.L."/>
            <person name="Shen Y.T."/>
            <person name="Niu Q.F."/>
            <person name="Chang L."/>
            <person name="Qiu J."/>
            <person name="Zhao L."/>
            <person name="Xie H.B."/>
            <person name="Fu W.Y."/>
            <person name="Jin J."/>
            <person name="Li X.W."/>
            <person name="Jiao Y."/>
            <person name="Zhou C.C."/>
            <person name="Tu T."/>
            <person name="Chai C.Y."/>
            <person name="Gao J.L."/>
            <person name="Fan L.J."/>
            <person name="van de Weg E."/>
            <person name="Wang J.Y."/>
            <person name="Gao Z.S."/>
        </authorList>
    </citation>
    <scope>NUCLEOTIDE SEQUENCE [LARGE SCALE GENOMIC DNA]</scope>
    <source>
        <tissue evidence="1">Leaves</tissue>
    </source>
</reference>
<dbReference type="AlphaFoldDB" id="A0A6A1VRA7"/>
<gene>
    <name evidence="1" type="ORF">CJ030_MR5G010367</name>
</gene>
<evidence type="ECO:0000313" key="1">
    <source>
        <dbReference type="EMBL" id="KAB1214477.1"/>
    </source>
</evidence>
<dbReference type="EMBL" id="RXIC02000023">
    <property type="protein sequence ID" value="KAB1214477.1"/>
    <property type="molecule type" value="Genomic_DNA"/>
</dbReference>
<dbReference type="Proteomes" id="UP000516437">
    <property type="component" value="Chromosome 5"/>
</dbReference>
<name>A0A6A1VRA7_9ROSI</name>
<sequence length="109" mass="11980">MAQETASVPMYVDDFYFSVLADDENKNQAFLVSDAKYAEELQFQEVMMGSLITSQMANNGASSSSSPMVQLSLPPPTLQVIPPIPNPEPVEGTKKPVNHRIAFARYVLT</sequence>
<organism evidence="1 2">
    <name type="scientific">Morella rubra</name>
    <name type="common">Chinese bayberry</name>
    <dbReference type="NCBI Taxonomy" id="262757"/>
    <lineage>
        <taxon>Eukaryota</taxon>
        <taxon>Viridiplantae</taxon>
        <taxon>Streptophyta</taxon>
        <taxon>Embryophyta</taxon>
        <taxon>Tracheophyta</taxon>
        <taxon>Spermatophyta</taxon>
        <taxon>Magnoliopsida</taxon>
        <taxon>eudicotyledons</taxon>
        <taxon>Gunneridae</taxon>
        <taxon>Pentapetalae</taxon>
        <taxon>rosids</taxon>
        <taxon>fabids</taxon>
        <taxon>Fagales</taxon>
        <taxon>Myricaceae</taxon>
        <taxon>Morella</taxon>
    </lineage>
</organism>
<dbReference type="OrthoDB" id="1805502at2759"/>
<evidence type="ECO:0000313" key="2">
    <source>
        <dbReference type="Proteomes" id="UP000516437"/>
    </source>
</evidence>
<proteinExistence type="predicted"/>
<accession>A0A6A1VRA7</accession>
<comment type="caution">
    <text evidence="1">The sequence shown here is derived from an EMBL/GenBank/DDBJ whole genome shotgun (WGS) entry which is preliminary data.</text>
</comment>
<protein>
    <submittedName>
        <fullName evidence="1">Uncharacterized protein</fullName>
    </submittedName>
</protein>
<keyword evidence="2" id="KW-1185">Reference proteome</keyword>